<dbReference type="AlphaFoldDB" id="A0A558R1S6"/>
<accession>A0A558R1S6</accession>
<dbReference type="EMBL" id="VNIM01000048">
    <property type="protein sequence ID" value="TVV73330.1"/>
    <property type="molecule type" value="Genomic_DNA"/>
</dbReference>
<proteinExistence type="predicted"/>
<dbReference type="Proteomes" id="UP000318681">
    <property type="component" value="Unassembled WGS sequence"/>
</dbReference>
<gene>
    <name evidence="2" type="ORF">FOY91_12375</name>
</gene>
<feature type="signal peptide" evidence="1">
    <location>
        <begin position="1"/>
        <end position="19"/>
    </location>
</feature>
<sequence length="180" mass="19218">MIRHGLAGIVLGLAAPALAHPHSIVEQQASLSLGRRQAVVSYAIMPSWRDGAHMFAHLDSDGDGLLSRAEQTAFAWRLLATTRLTIDGVPARLALATLDFPERAVLAAGGGPIRITARASLALAANRPHLIAFDVRNHDFAASWFLQPYYFADLMADRHMPKVGRHADSGSITVAVPAAG</sequence>
<name>A0A558R1S6_9SPHN</name>
<reference evidence="2 3" key="1">
    <citation type="submission" date="2019-07" db="EMBL/GenBank/DDBJ databases">
        <title>Sphingomonas solaris sp. nov., isolated from a solar panel from Boston, Massachusetts.</title>
        <authorList>
            <person name="Tanner K."/>
            <person name="Pascual J."/>
            <person name="Mancuso C."/>
            <person name="Pereto J."/>
            <person name="Khalil A."/>
            <person name="Vilanova C."/>
        </authorList>
    </citation>
    <scope>NUCLEOTIDE SEQUENCE [LARGE SCALE GENOMIC DNA]</scope>
    <source>
        <strain evidence="2 3">R4DWN</strain>
    </source>
</reference>
<organism evidence="2 3">
    <name type="scientific">Alterirhizorhabdus solaris</name>
    <dbReference type="NCBI Taxonomy" id="2529389"/>
    <lineage>
        <taxon>Bacteria</taxon>
        <taxon>Pseudomonadati</taxon>
        <taxon>Pseudomonadota</taxon>
        <taxon>Alphaproteobacteria</taxon>
        <taxon>Sphingomonadales</taxon>
        <taxon>Rhizorhabdaceae</taxon>
        <taxon>Alterirhizorhabdus</taxon>
    </lineage>
</organism>
<evidence type="ECO:0000313" key="2">
    <source>
        <dbReference type="EMBL" id="TVV73330.1"/>
    </source>
</evidence>
<comment type="caution">
    <text evidence="2">The sequence shown here is derived from an EMBL/GenBank/DDBJ whole genome shotgun (WGS) entry which is preliminary data.</text>
</comment>
<feature type="chain" id="PRO_5022030462" description="DUF1007 family protein" evidence="1">
    <location>
        <begin position="20"/>
        <end position="180"/>
    </location>
</feature>
<evidence type="ECO:0000313" key="3">
    <source>
        <dbReference type="Proteomes" id="UP000318681"/>
    </source>
</evidence>
<keyword evidence="3" id="KW-1185">Reference proteome</keyword>
<keyword evidence="1" id="KW-0732">Signal</keyword>
<dbReference type="OrthoDB" id="7841396at2"/>
<protein>
    <recommendedName>
        <fullName evidence="4">DUF1007 family protein</fullName>
    </recommendedName>
</protein>
<evidence type="ECO:0008006" key="4">
    <source>
        <dbReference type="Google" id="ProtNLM"/>
    </source>
</evidence>
<evidence type="ECO:0000256" key="1">
    <source>
        <dbReference type="SAM" id="SignalP"/>
    </source>
</evidence>
<dbReference type="RefSeq" id="WP_145152230.1">
    <property type="nucleotide sequence ID" value="NZ_VNIM01000048.1"/>
</dbReference>